<feature type="signal peptide" evidence="1">
    <location>
        <begin position="1"/>
        <end position="19"/>
    </location>
</feature>
<proteinExistence type="predicted"/>
<feature type="chain" id="PRO_5034504036" description="WAP domain-containing protein" evidence="1">
    <location>
        <begin position="20"/>
        <end position="90"/>
    </location>
</feature>
<gene>
    <name evidence="2" type="ORF">HYQ45_000910</name>
</gene>
<reference evidence="2" key="1">
    <citation type="journal article" date="2021" name="Mol. Plant Pathol.">
        <title>A 20-kb lineage-specific genomic region tames virulence in pathogenic amphidiploid Verticillium longisporum.</title>
        <authorList>
            <person name="Harting R."/>
            <person name="Starke J."/>
            <person name="Kusch H."/>
            <person name="Poggeler S."/>
            <person name="Maurus I."/>
            <person name="Schluter R."/>
            <person name="Landesfeind M."/>
            <person name="Bulla I."/>
            <person name="Nowrousian M."/>
            <person name="de Jonge R."/>
            <person name="Stahlhut G."/>
            <person name="Hoff K.J."/>
            <person name="Asshauer K.P."/>
            <person name="Thurmer A."/>
            <person name="Stanke M."/>
            <person name="Daniel R."/>
            <person name="Morgenstern B."/>
            <person name="Thomma B.P.H.J."/>
            <person name="Kronstad J.W."/>
            <person name="Braus-Stromeyer S.A."/>
            <person name="Braus G.H."/>
        </authorList>
    </citation>
    <scope>NUCLEOTIDE SEQUENCE</scope>
    <source>
        <strain evidence="2">Vl32</strain>
    </source>
</reference>
<dbReference type="EMBL" id="JAEMWZ010000013">
    <property type="protein sequence ID" value="KAG7142817.1"/>
    <property type="molecule type" value="Genomic_DNA"/>
</dbReference>
<name>A0A8I3A1K5_VERLO</name>
<accession>A0A8I3A1K5</accession>
<comment type="caution">
    <text evidence="2">The sequence shown here is derived from an EMBL/GenBank/DDBJ whole genome shotgun (WGS) entry which is preliminary data.</text>
</comment>
<organism evidence="2 3">
    <name type="scientific">Verticillium longisporum</name>
    <name type="common">Verticillium dahliae var. longisporum</name>
    <dbReference type="NCBI Taxonomy" id="100787"/>
    <lineage>
        <taxon>Eukaryota</taxon>
        <taxon>Fungi</taxon>
        <taxon>Dikarya</taxon>
        <taxon>Ascomycota</taxon>
        <taxon>Pezizomycotina</taxon>
        <taxon>Sordariomycetes</taxon>
        <taxon>Hypocreomycetidae</taxon>
        <taxon>Glomerellales</taxon>
        <taxon>Plectosphaerellaceae</taxon>
        <taxon>Verticillium</taxon>
    </lineage>
</organism>
<evidence type="ECO:0000256" key="1">
    <source>
        <dbReference type="SAM" id="SignalP"/>
    </source>
</evidence>
<evidence type="ECO:0000313" key="2">
    <source>
        <dbReference type="EMBL" id="KAG7142817.1"/>
    </source>
</evidence>
<evidence type="ECO:0008006" key="4">
    <source>
        <dbReference type="Google" id="ProtNLM"/>
    </source>
</evidence>
<keyword evidence="1" id="KW-0732">Signal</keyword>
<dbReference type="Proteomes" id="UP000689129">
    <property type="component" value="Unassembled WGS sequence"/>
</dbReference>
<evidence type="ECO:0000313" key="3">
    <source>
        <dbReference type="Proteomes" id="UP000689129"/>
    </source>
</evidence>
<dbReference type="AlphaFoldDB" id="A0A8I3A1K5"/>
<protein>
    <recommendedName>
        <fullName evidence="4">WAP domain-containing protein</fullName>
    </recommendedName>
</protein>
<dbReference type="OrthoDB" id="10554747at2759"/>
<sequence length="90" mass="9581">MKLGALLTGAALILPTALAMPKSQFCRTLAKPDCGKGWVCVPIAAGCTTTTDCLGMCRSAKKYSAIVPVVEKEKAPVEKVKETIKEKKLE</sequence>